<feature type="transmembrane region" description="Helical" evidence="2">
    <location>
        <begin position="274"/>
        <end position="292"/>
    </location>
</feature>
<dbReference type="GO" id="GO:0060090">
    <property type="term" value="F:molecular adaptor activity"/>
    <property type="evidence" value="ECO:0007669"/>
    <property type="project" value="TreeGrafter"/>
</dbReference>
<organism evidence="3 4">
    <name type="scientific">Gambusia affinis</name>
    <name type="common">Western mosquitofish</name>
    <name type="synonym">Heterandria affinis</name>
    <dbReference type="NCBI Taxonomy" id="33528"/>
    <lineage>
        <taxon>Eukaryota</taxon>
        <taxon>Metazoa</taxon>
        <taxon>Chordata</taxon>
        <taxon>Craniata</taxon>
        <taxon>Vertebrata</taxon>
        <taxon>Euteleostomi</taxon>
        <taxon>Actinopterygii</taxon>
        <taxon>Neopterygii</taxon>
        <taxon>Teleostei</taxon>
        <taxon>Neoteleostei</taxon>
        <taxon>Acanthomorphata</taxon>
        <taxon>Ovalentaria</taxon>
        <taxon>Atherinomorphae</taxon>
        <taxon>Cyprinodontiformes</taxon>
        <taxon>Poeciliidae</taxon>
        <taxon>Poeciliinae</taxon>
        <taxon>Gambusia</taxon>
    </lineage>
</organism>
<comment type="caution">
    <text evidence="3">The sequence shown here is derived from an EMBL/GenBank/DDBJ whole genome shotgun (WGS) entry which is preliminary data.</text>
</comment>
<protein>
    <submittedName>
        <fullName evidence="3">Uncharacterized protein</fullName>
    </submittedName>
</protein>
<dbReference type="PANTHER" id="PTHR46501">
    <property type="entry name" value="MYOMEGALIN"/>
    <property type="match status" value="1"/>
</dbReference>
<dbReference type="GO" id="GO:1903358">
    <property type="term" value="P:regulation of Golgi organization"/>
    <property type="evidence" value="ECO:0007669"/>
    <property type="project" value="TreeGrafter"/>
</dbReference>
<evidence type="ECO:0000256" key="1">
    <source>
        <dbReference type="SAM" id="Coils"/>
    </source>
</evidence>
<dbReference type="GO" id="GO:0005813">
    <property type="term" value="C:centrosome"/>
    <property type="evidence" value="ECO:0007669"/>
    <property type="project" value="TreeGrafter"/>
</dbReference>
<keyword evidence="2" id="KW-0472">Membrane</keyword>
<proteinExistence type="predicted"/>
<evidence type="ECO:0000313" key="4">
    <source>
        <dbReference type="Proteomes" id="UP000250572"/>
    </source>
</evidence>
<dbReference type="GO" id="GO:0007098">
    <property type="term" value="P:centrosome cycle"/>
    <property type="evidence" value="ECO:0007669"/>
    <property type="project" value="TreeGrafter"/>
</dbReference>
<keyword evidence="4" id="KW-1185">Reference proteome</keyword>
<dbReference type="EMBL" id="NHOQ01001911">
    <property type="protein sequence ID" value="PWA21151.1"/>
    <property type="molecule type" value="Genomic_DNA"/>
</dbReference>
<dbReference type="InterPro" id="IPR052593">
    <property type="entry name" value="MT-associated_AKAP9-binding"/>
</dbReference>
<dbReference type="Proteomes" id="UP000250572">
    <property type="component" value="Unassembled WGS sequence"/>
</dbReference>
<sequence length="347" mass="40328">MLKEPKENRDSLLQKLRQRIAERDRALELKLKPDPVLQRAVDEKFRSAEQRDAASRQLQLLLREKERDLERQRRVLANNEETIAVSVSSAARRRVHAGSTPTLRSLEALLRGKELQLQQLADAWTGVRRQQRDVDERTSQILRERDDVIEQLQAALLARTQETQDLRCSLLLQVQLAPGQVLEDLKLRLQLKDRLFQEVMSDRTRQAREHQEQDSAARLTEVLEEQTCRVQELRRQLGSGSQLDAAAALQQEQNQEETRSRAEQLHHLSLKEEIIRLPLSVLLLFMFSWFWFGSALQDLQRKMADPSDLPVVERLTLELQELREVLVRQGAARQPEFGGGHQRSQYL</sequence>
<keyword evidence="2" id="KW-0812">Transmembrane</keyword>
<reference evidence="3 4" key="1">
    <citation type="journal article" date="2018" name="G3 (Bethesda)">
        <title>A High-Quality Reference Genome for the Invasive Mosquitofish Gambusia affinis Using a Chicago Library.</title>
        <authorList>
            <person name="Hoffberg S.L."/>
            <person name="Troendle N.J."/>
            <person name="Glenn T.C."/>
            <person name="Mahmud O."/>
            <person name="Louha S."/>
            <person name="Chalopin D."/>
            <person name="Bennetzen J.L."/>
            <person name="Mauricio R."/>
        </authorList>
    </citation>
    <scope>NUCLEOTIDE SEQUENCE [LARGE SCALE GENOMIC DNA]</scope>
    <source>
        <strain evidence="3">NE01/NJP1002.9</strain>
        <tissue evidence="3">Muscle</tissue>
    </source>
</reference>
<accession>A0A315VD36</accession>
<feature type="coiled-coil region" evidence="1">
    <location>
        <begin position="55"/>
        <end position="123"/>
    </location>
</feature>
<keyword evidence="2" id="KW-1133">Transmembrane helix</keyword>
<gene>
    <name evidence="3" type="ORF">CCH79_00009582</name>
</gene>
<dbReference type="GO" id="GO:0005794">
    <property type="term" value="C:Golgi apparatus"/>
    <property type="evidence" value="ECO:0007669"/>
    <property type="project" value="TreeGrafter"/>
</dbReference>
<dbReference type="PANTHER" id="PTHR46501:SF2">
    <property type="entry name" value="MYOMEGALIN"/>
    <property type="match status" value="1"/>
</dbReference>
<dbReference type="AlphaFoldDB" id="A0A315VD36"/>
<evidence type="ECO:0000256" key="2">
    <source>
        <dbReference type="SAM" id="Phobius"/>
    </source>
</evidence>
<evidence type="ECO:0000313" key="3">
    <source>
        <dbReference type="EMBL" id="PWA21151.1"/>
    </source>
</evidence>
<dbReference type="GO" id="GO:0090063">
    <property type="term" value="P:positive regulation of microtubule nucleation"/>
    <property type="evidence" value="ECO:0007669"/>
    <property type="project" value="TreeGrafter"/>
</dbReference>
<name>A0A315VD36_GAMAF</name>
<keyword evidence="1" id="KW-0175">Coiled coil</keyword>